<feature type="domain" description="Protein kinase" evidence="8">
    <location>
        <begin position="15"/>
        <end position="279"/>
    </location>
</feature>
<evidence type="ECO:0000256" key="4">
    <source>
        <dbReference type="ARBA" id="ARBA00022840"/>
    </source>
</evidence>
<feature type="transmembrane region" description="Helical" evidence="7">
    <location>
        <begin position="391"/>
        <end position="412"/>
    </location>
</feature>
<dbReference type="InterPro" id="IPR017441">
    <property type="entry name" value="Protein_kinase_ATP_BS"/>
</dbReference>
<keyword evidence="1 9" id="KW-0808">Transferase</keyword>
<sequence length="543" mass="57063">MENLRPGDPTQVGDYRLLRRLGAGGMGRVFLGRSQRGRTVAVKLVHAQLAYDAEFRRRFRAEVAAARQVGGEWTAPVLDADTEADTPWVATGYVAGPTLHEAVTEMGGPLPERSVWHLASGLARALQSIHGCGLVHRDLKPSNVMLTVNGPRVIDFGVARAAEASVLTRTGAMVGSPGYMSPEQILGSEITGMSDVFSLGLVLVFAATGRQAFGAPDSGAHAVMLRVTEDEPDLEGISEPLAEFVRRCLAKQPEQRIQLSEIVATAEAATADGSSDAWLPGALTAELGRHAATLLDLEEAPPPTQVDNPAGRVGDDVHALPTMLGGRVPPPPPGTPTPVPMPPVPTPAPTPTPTPMPPMPTPRTTVTTPPMPPVPGGFQPGGRSTSRVGPVLLTFAAIVVFAIVLAVVVPGLGGKEDRANSGASGDASSAKSPKASPADYKGKWTGNIRESDGSLYSVQVNYKGGEIGDQVATVEYPSLACSGRWVLTMDTGHSVQVREEITKESDPFNCVDEVDLILTPSGDGSLRYEVTSVEDTGTLRRSK</sequence>
<dbReference type="GO" id="GO:0005524">
    <property type="term" value="F:ATP binding"/>
    <property type="evidence" value="ECO:0007669"/>
    <property type="project" value="UniProtKB-UniRule"/>
</dbReference>
<dbReference type="SMART" id="SM00220">
    <property type="entry name" value="S_TKc"/>
    <property type="match status" value="1"/>
</dbReference>
<gene>
    <name evidence="9" type="ORF">AB5J55_37605</name>
</gene>
<dbReference type="EMBL" id="CP163432">
    <property type="protein sequence ID" value="XDQ14956.1"/>
    <property type="molecule type" value="Genomic_DNA"/>
</dbReference>
<accession>A0AB39N965</accession>
<dbReference type="GO" id="GO:0004674">
    <property type="term" value="F:protein serine/threonine kinase activity"/>
    <property type="evidence" value="ECO:0007669"/>
    <property type="project" value="UniProtKB-EC"/>
</dbReference>
<feature type="compositionally biased region" description="Low complexity" evidence="6">
    <location>
        <begin position="421"/>
        <end position="439"/>
    </location>
</feature>
<dbReference type="PANTHER" id="PTHR43289">
    <property type="entry name" value="MITOGEN-ACTIVATED PROTEIN KINASE KINASE KINASE 20-RELATED"/>
    <property type="match status" value="1"/>
</dbReference>
<keyword evidence="3 9" id="KW-0418">Kinase</keyword>
<dbReference type="InterPro" id="IPR000719">
    <property type="entry name" value="Prot_kinase_dom"/>
</dbReference>
<dbReference type="CDD" id="cd14014">
    <property type="entry name" value="STKc_PknB_like"/>
    <property type="match status" value="1"/>
</dbReference>
<dbReference type="PROSITE" id="PS00108">
    <property type="entry name" value="PROTEIN_KINASE_ST"/>
    <property type="match status" value="1"/>
</dbReference>
<feature type="binding site" evidence="5">
    <location>
        <position position="43"/>
    </location>
    <ligand>
        <name>ATP</name>
        <dbReference type="ChEBI" id="CHEBI:30616"/>
    </ligand>
</feature>
<proteinExistence type="predicted"/>
<organism evidence="9">
    <name type="scientific">Streptomyces sp. R11</name>
    <dbReference type="NCBI Taxonomy" id="3238625"/>
    <lineage>
        <taxon>Bacteria</taxon>
        <taxon>Bacillati</taxon>
        <taxon>Actinomycetota</taxon>
        <taxon>Actinomycetes</taxon>
        <taxon>Kitasatosporales</taxon>
        <taxon>Streptomycetaceae</taxon>
        <taxon>Streptomyces</taxon>
    </lineage>
</organism>
<dbReference type="Gene3D" id="3.30.200.20">
    <property type="entry name" value="Phosphorylase Kinase, domain 1"/>
    <property type="match status" value="1"/>
</dbReference>
<keyword evidence="2 5" id="KW-0547">Nucleotide-binding</keyword>
<feature type="compositionally biased region" description="Pro residues" evidence="6">
    <location>
        <begin position="328"/>
        <end position="361"/>
    </location>
</feature>
<keyword evidence="7" id="KW-0812">Transmembrane</keyword>
<evidence type="ECO:0000256" key="2">
    <source>
        <dbReference type="ARBA" id="ARBA00022741"/>
    </source>
</evidence>
<feature type="region of interest" description="Disordered" evidence="6">
    <location>
        <begin position="327"/>
        <end position="364"/>
    </location>
</feature>
<dbReference type="InterPro" id="IPR008271">
    <property type="entry name" value="Ser/Thr_kinase_AS"/>
</dbReference>
<evidence type="ECO:0000259" key="8">
    <source>
        <dbReference type="PROSITE" id="PS50011"/>
    </source>
</evidence>
<protein>
    <submittedName>
        <fullName evidence="9">Serine/threonine-protein kinase</fullName>
        <ecNumber evidence="9">2.7.11.1</ecNumber>
    </submittedName>
</protein>
<evidence type="ECO:0000256" key="1">
    <source>
        <dbReference type="ARBA" id="ARBA00022679"/>
    </source>
</evidence>
<dbReference type="PANTHER" id="PTHR43289:SF34">
    <property type="entry name" value="SERINE_THREONINE-PROTEIN KINASE YBDM-RELATED"/>
    <property type="match status" value="1"/>
</dbReference>
<evidence type="ECO:0000256" key="3">
    <source>
        <dbReference type="ARBA" id="ARBA00022777"/>
    </source>
</evidence>
<evidence type="ECO:0000313" key="9">
    <source>
        <dbReference type="EMBL" id="XDQ14956.1"/>
    </source>
</evidence>
<dbReference type="PROSITE" id="PS00107">
    <property type="entry name" value="PROTEIN_KINASE_ATP"/>
    <property type="match status" value="1"/>
</dbReference>
<dbReference type="Pfam" id="PF00069">
    <property type="entry name" value="Pkinase"/>
    <property type="match status" value="1"/>
</dbReference>
<keyword evidence="7" id="KW-1133">Transmembrane helix</keyword>
<name>A0AB39N965_9ACTN</name>
<evidence type="ECO:0000256" key="7">
    <source>
        <dbReference type="SAM" id="Phobius"/>
    </source>
</evidence>
<keyword evidence="7" id="KW-0472">Membrane</keyword>
<dbReference type="AlphaFoldDB" id="A0AB39N965"/>
<dbReference type="RefSeq" id="WP_369274903.1">
    <property type="nucleotide sequence ID" value="NZ_CP163432.1"/>
</dbReference>
<feature type="region of interest" description="Disordered" evidence="6">
    <location>
        <begin position="417"/>
        <end position="446"/>
    </location>
</feature>
<evidence type="ECO:0000256" key="5">
    <source>
        <dbReference type="PROSITE-ProRule" id="PRU10141"/>
    </source>
</evidence>
<dbReference type="Gene3D" id="1.10.510.10">
    <property type="entry name" value="Transferase(Phosphotransferase) domain 1"/>
    <property type="match status" value="1"/>
</dbReference>
<dbReference type="SUPFAM" id="SSF56112">
    <property type="entry name" value="Protein kinase-like (PK-like)"/>
    <property type="match status" value="1"/>
</dbReference>
<reference evidence="9" key="1">
    <citation type="submission" date="2024-07" db="EMBL/GenBank/DDBJ databases">
        <authorList>
            <person name="Yu S.T."/>
        </authorList>
    </citation>
    <scope>NUCLEOTIDE SEQUENCE</scope>
    <source>
        <strain evidence="9">R11</strain>
    </source>
</reference>
<keyword evidence="4 5" id="KW-0067">ATP-binding</keyword>
<dbReference type="EC" id="2.7.11.1" evidence="9"/>
<dbReference type="PROSITE" id="PS50011">
    <property type="entry name" value="PROTEIN_KINASE_DOM"/>
    <property type="match status" value="1"/>
</dbReference>
<dbReference type="InterPro" id="IPR011009">
    <property type="entry name" value="Kinase-like_dom_sf"/>
</dbReference>
<evidence type="ECO:0000256" key="6">
    <source>
        <dbReference type="SAM" id="MobiDB-lite"/>
    </source>
</evidence>